<feature type="signal peptide" evidence="1">
    <location>
        <begin position="1"/>
        <end position="21"/>
    </location>
</feature>
<evidence type="ECO:0000313" key="2">
    <source>
        <dbReference type="Proteomes" id="UP000038045"/>
    </source>
</evidence>
<evidence type="ECO:0000256" key="1">
    <source>
        <dbReference type="SAM" id="SignalP"/>
    </source>
</evidence>
<proteinExistence type="predicted"/>
<evidence type="ECO:0000313" key="3">
    <source>
        <dbReference type="WBParaSite" id="PTRK_0001761800.1"/>
    </source>
</evidence>
<organism evidence="2 3">
    <name type="scientific">Parastrongyloides trichosuri</name>
    <name type="common">Possum-specific nematode worm</name>
    <dbReference type="NCBI Taxonomy" id="131310"/>
    <lineage>
        <taxon>Eukaryota</taxon>
        <taxon>Metazoa</taxon>
        <taxon>Ecdysozoa</taxon>
        <taxon>Nematoda</taxon>
        <taxon>Chromadorea</taxon>
        <taxon>Rhabditida</taxon>
        <taxon>Tylenchina</taxon>
        <taxon>Panagrolaimomorpha</taxon>
        <taxon>Strongyloidoidea</taxon>
        <taxon>Strongyloididae</taxon>
        <taxon>Parastrongyloides</taxon>
    </lineage>
</organism>
<keyword evidence="2" id="KW-1185">Reference proteome</keyword>
<name>A0A0N5A6J4_PARTI</name>
<dbReference type="STRING" id="131310.A0A0N5A6J4"/>
<accession>A0A0N5A6J4</accession>
<sequence length="601" mass="66345">MQKLVILCLLALLATITLCNSHETSCSKEAKDDKETCSDIVDENGTSGKPLLLEALYNISFTLTGTDQTTFNTFISYLDSTYFESGNYTSIEIVLECSFEIYKFFTENIDFCSGFFDISIGSWGTFNNFFQVGIYLSADKFGGCWSENSSGQYDILIAFQNFQATLSQSEQASFSIYIQQLTVIINSGEESSEKYTQLYSLILQIISNTQWSSSFLSFQCGEMGSFYMLYQITIEYYRISLIPDLFSGPAPCGFVEGLESCLSNTSYTISASDKAYINATFQKFQVVISDSSLSVVEQMQEIVYIYEQFLITFYYLEDVFLSFQISAEFGTFEEFLEIYAFGQTQSCWPEGLESTGPPVSVTEAATEGITIAETEAVTEEITIAETEAATEEITIAETEAATEGITIAETEAVTEEITIAETEAATEEITVAETEVVTKEITIAETEAATEEITVSETEVTIPPVVTCVPFTVPTTSISSTVSTTLLSTTKKATTTLPTTGNCATATKNCLALSGNWSVIYTSSTKQWGSWTASQKTNWKNECTQFTKKYIKNTALTPVKKIQGVVSSIEAYVKTYTYMKAKIFAIKIGTWGTISQMCGCY</sequence>
<feature type="chain" id="PRO_5005892740" evidence="1">
    <location>
        <begin position="22"/>
        <end position="601"/>
    </location>
</feature>
<reference evidence="3" key="1">
    <citation type="submission" date="2017-02" db="UniProtKB">
        <authorList>
            <consortium name="WormBaseParasite"/>
        </authorList>
    </citation>
    <scope>IDENTIFICATION</scope>
</reference>
<dbReference type="WBParaSite" id="PTRK_0001761800.1">
    <property type="protein sequence ID" value="PTRK_0001761800.1"/>
    <property type="gene ID" value="PTRK_0001761800"/>
</dbReference>
<dbReference type="Proteomes" id="UP000038045">
    <property type="component" value="Unplaced"/>
</dbReference>
<protein>
    <submittedName>
        <fullName evidence="3">SEA domain-containing protein</fullName>
    </submittedName>
</protein>
<keyword evidence="1" id="KW-0732">Signal</keyword>
<dbReference type="AlphaFoldDB" id="A0A0N5A6J4"/>